<keyword evidence="4" id="KW-1185">Reference proteome</keyword>
<feature type="domain" description="Flagellar assembly protein FliH/Type III secretion system HrpE" evidence="2">
    <location>
        <begin position="121"/>
        <end position="218"/>
    </location>
</feature>
<dbReference type="Pfam" id="PF02108">
    <property type="entry name" value="FliH"/>
    <property type="match status" value="1"/>
</dbReference>
<keyword evidence="3" id="KW-0969">Cilium</keyword>
<dbReference type="KEGG" id="spap:H3Z74_22055"/>
<evidence type="ECO:0000313" key="4">
    <source>
        <dbReference type="Proteomes" id="UP000516148"/>
    </source>
</evidence>
<organism evidence="3 4">
    <name type="scientific">Sphingomonas alpina</name>
    <dbReference type="NCBI Taxonomy" id="653931"/>
    <lineage>
        <taxon>Bacteria</taxon>
        <taxon>Pseudomonadati</taxon>
        <taxon>Pseudomonadota</taxon>
        <taxon>Alphaproteobacteria</taxon>
        <taxon>Sphingomonadales</taxon>
        <taxon>Sphingomonadaceae</taxon>
        <taxon>Sphingomonas</taxon>
    </lineage>
</organism>
<reference evidence="3 4" key="1">
    <citation type="submission" date="2020-09" db="EMBL/GenBank/DDBJ databases">
        <title>Sphingomonas sp., a new species isolated from pork steak.</title>
        <authorList>
            <person name="Heidler von Heilborn D."/>
        </authorList>
    </citation>
    <scope>NUCLEOTIDE SEQUENCE [LARGE SCALE GENOMIC DNA]</scope>
    <source>
        <strain evidence="4">S8-3T</strain>
    </source>
</reference>
<dbReference type="Proteomes" id="UP000516148">
    <property type="component" value="Chromosome"/>
</dbReference>
<protein>
    <submittedName>
        <fullName evidence="3">Flagellar biosynthesis protein FliH</fullName>
    </submittedName>
</protein>
<accession>A0A7H0LI15</accession>
<keyword evidence="3" id="KW-0966">Cell projection</keyword>
<sequence length="242" mass="25774">MSDFAPGFSARHNAAAQVLHQAFSMPDEGFFPSDLRARAKPSGPVHFSPQVNPRHFEPADPDTNPTEGWDPFDTGTPSGFVDPIVTAHSAGYAEGIAAALAEAGEAGERDRALLARLGEALRADDRLDREHMARQLRQTVLFLVTRIVGEVGIAPDILAGRIDAAAEILADSAESALLRVHPDDVALLEDKLPRSVFAVGDTAIARGSFVLESASTIVEDGPELWLEQLALAIDRVAVPPAC</sequence>
<name>A0A7H0LI15_9SPHN</name>
<evidence type="ECO:0000259" key="2">
    <source>
        <dbReference type="Pfam" id="PF02108"/>
    </source>
</evidence>
<keyword evidence="3" id="KW-0282">Flagellum</keyword>
<proteinExistence type="predicted"/>
<dbReference type="RefSeq" id="WP_187761634.1">
    <property type="nucleotide sequence ID" value="NZ_CP061038.1"/>
</dbReference>
<evidence type="ECO:0000256" key="1">
    <source>
        <dbReference type="SAM" id="MobiDB-lite"/>
    </source>
</evidence>
<gene>
    <name evidence="3" type="ORF">H3Z74_22055</name>
</gene>
<evidence type="ECO:0000313" key="3">
    <source>
        <dbReference type="EMBL" id="QNQ09318.1"/>
    </source>
</evidence>
<dbReference type="InterPro" id="IPR018035">
    <property type="entry name" value="Flagellar_FliH/T3SS_HrpE"/>
</dbReference>
<dbReference type="EMBL" id="CP061038">
    <property type="protein sequence ID" value="QNQ09318.1"/>
    <property type="molecule type" value="Genomic_DNA"/>
</dbReference>
<feature type="region of interest" description="Disordered" evidence="1">
    <location>
        <begin position="41"/>
        <end position="70"/>
    </location>
</feature>
<dbReference type="AlphaFoldDB" id="A0A7H0LI15"/>